<dbReference type="Proteomes" id="UP000535415">
    <property type="component" value="Unassembled WGS sequence"/>
</dbReference>
<protein>
    <recommendedName>
        <fullName evidence="4">Lipoprotein</fullName>
    </recommendedName>
</protein>
<feature type="chain" id="PRO_5031071375" description="Lipoprotein" evidence="1">
    <location>
        <begin position="19"/>
        <end position="69"/>
    </location>
</feature>
<dbReference type="PROSITE" id="PS51257">
    <property type="entry name" value="PROKAR_LIPOPROTEIN"/>
    <property type="match status" value="1"/>
</dbReference>
<evidence type="ECO:0008006" key="4">
    <source>
        <dbReference type="Google" id="ProtNLM"/>
    </source>
</evidence>
<feature type="signal peptide" evidence="1">
    <location>
        <begin position="1"/>
        <end position="18"/>
    </location>
</feature>
<sequence>MFKPMLVLIALTATTACMNTEGATQVSRNHTGHVSSCPGLTGVSAQYSQPVAGLPVRCGPQSASPYTRQ</sequence>
<evidence type="ECO:0000313" key="3">
    <source>
        <dbReference type="Proteomes" id="UP000535415"/>
    </source>
</evidence>
<evidence type="ECO:0000256" key="1">
    <source>
        <dbReference type="SAM" id="SignalP"/>
    </source>
</evidence>
<keyword evidence="3" id="KW-1185">Reference proteome</keyword>
<keyword evidence="1" id="KW-0732">Signal</keyword>
<organism evidence="2 3">
    <name type="scientific">Yoonia ponticola</name>
    <dbReference type="NCBI Taxonomy" id="1524255"/>
    <lineage>
        <taxon>Bacteria</taxon>
        <taxon>Pseudomonadati</taxon>
        <taxon>Pseudomonadota</taxon>
        <taxon>Alphaproteobacteria</taxon>
        <taxon>Rhodobacterales</taxon>
        <taxon>Paracoccaceae</taxon>
        <taxon>Yoonia</taxon>
    </lineage>
</organism>
<dbReference type="AlphaFoldDB" id="A0A7W9EZP6"/>
<reference evidence="2 3" key="1">
    <citation type="submission" date="2020-08" db="EMBL/GenBank/DDBJ databases">
        <title>Genomic Encyclopedia of Type Strains, Phase IV (KMG-IV): sequencing the most valuable type-strain genomes for metagenomic binning, comparative biology and taxonomic classification.</title>
        <authorList>
            <person name="Goeker M."/>
        </authorList>
    </citation>
    <scope>NUCLEOTIDE SEQUENCE [LARGE SCALE GENOMIC DNA]</scope>
    <source>
        <strain evidence="2 3">DSM 101064</strain>
    </source>
</reference>
<gene>
    <name evidence="2" type="ORF">FHS72_002021</name>
</gene>
<proteinExistence type="predicted"/>
<dbReference type="EMBL" id="JACIJM010000005">
    <property type="protein sequence ID" value="MBB5722395.1"/>
    <property type="molecule type" value="Genomic_DNA"/>
</dbReference>
<evidence type="ECO:0000313" key="2">
    <source>
        <dbReference type="EMBL" id="MBB5722395.1"/>
    </source>
</evidence>
<name>A0A7W9EZP6_9RHOB</name>
<accession>A0A7W9EZP6</accession>
<comment type="caution">
    <text evidence="2">The sequence shown here is derived from an EMBL/GenBank/DDBJ whole genome shotgun (WGS) entry which is preliminary data.</text>
</comment>